<dbReference type="OrthoDB" id="88at2759"/>
<gene>
    <name evidence="8" type="ORF">JKP88DRAFT_229941</name>
</gene>
<evidence type="ECO:0000313" key="9">
    <source>
        <dbReference type="Proteomes" id="UP000664859"/>
    </source>
</evidence>
<evidence type="ECO:0000256" key="2">
    <source>
        <dbReference type="ARBA" id="ARBA00006073"/>
    </source>
</evidence>
<comment type="similarity">
    <text evidence="2">Belongs to the mitochondrion-specific ribosomal protein mL43 family.</text>
</comment>
<dbReference type="GO" id="GO:0003735">
    <property type="term" value="F:structural constituent of ribosome"/>
    <property type="evidence" value="ECO:0007669"/>
    <property type="project" value="InterPro"/>
</dbReference>
<keyword evidence="9" id="KW-1185">Reference proteome</keyword>
<evidence type="ECO:0000259" key="7">
    <source>
        <dbReference type="SMART" id="SM00916"/>
    </source>
</evidence>
<dbReference type="SMART" id="SM00916">
    <property type="entry name" value="L51_S25_CI-B8"/>
    <property type="match status" value="1"/>
</dbReference>
<evidence type="ECO:0000256" key="3">
    <source>
        <dbReference type="ARBA" id="ARBA00022980"/>
    </source>
</evidence>
<dbReference type="Pfam" id="PF05047">
    <property type="entry name" value="L51_S25_CI-B8"/>
    <property type="match status" value="1"/>
</dbReference>
<dbReference type="InterPro" id="IPR007741">
    <property type="entry name" value="Ribosomal_mL43/mS25/NADH_DH"/>
</dbReference>
<dbReference type="SUPFAM" id="SSF52833">
    <property type="entry name" value="Thioredoxin-like"/>
    <property type="match status" value="1"/>
</dbReference>
<name>A0A835ZEX9_9STRA</name>
<dbReference type="EMBL" id="JAFCMP010000005">
    <property type="protein sequence ID" value="KAG5192450.1"/>
    <property type="molecule type" value="Genomic_DNA"/>
</dbReference>
<keyword evidence="4" id="KW-0496">Mitochondrion</keyword>
<keyword evidence="5" id="KW-0687">Ribonucleoprotein</keyword>
<dbReference type="GO" id="GO:0032543">
    <property type="term" value="P:mitochondrial translation"/>
    <property type="evidence" value="ECO:0007669"/>
    <property type="project" value="InterPro"/>
</dbReference>
<dbReference type="Gene3D" id="3.40.30.10">
    <property type="entry name" value="Glutaredoxin"/>
    <property type="match status" value="1"/>
</dbReference>
<evidence type="ECO:0000256" key="1">
    <source>
        <dbReference type="ARBA" id="ARBA00004173"/>
    </source>
</evidence>
<reference evidence="8" key="1">
    <citation type="submission" date="2021-02" db="EMBL/GenBank/DDBJ databases">
        <title>First Annotated Genome of the Yellow-green Alga Tribonema minus.</title>
        <authorList>
            <person name="Mahan K.M."/>
        </authorList>
    </citation>
    <scope>NUCLEOTIDE SEQUENCE</scope>
    <source>
        <strain evidence="8">UTEX B ZZ1240</strain>
    </source>
</reference>
<keyword evidence="3" id="KW-0689">Ribosomal protein</keyword>
<evidence type="ECO:0000256" key="4">
    <source>
        <dbReference type="ARBA" id="ARBA00023128"/>
    </source>
</evidence>
<dbReference type="InterPro" id="IPR039927">
    <property type="entry name" value="Ribosomal_mL43"/>
</dbReference>
<evidence type="ECO:0000256" key="6">
    <source>
        <dbReference type="ARBA" id="ARBA00035188"/>
    </source>
</evidence>
<proteinExistence type="inferred from homology"/>
<comment type="subcellular location">
    <subcellularLocation>
        <location evidence="1">Mitochondrion</location>
    </subcellularLocation>
</comment>
<evidence type="ECO:0000313" key="8">
    <source>
        <dbReference type="EMBL" id="KAG5192450.1"/>
    </source>
</evidence>
<dbReference type="InterPro" id="IPR036249">
    <property type="entry name" value="Thioredoxin-like_sf"/>
</dbReference>
<protein>
    <recommendedName>
        <fullName evidence="6">Large ribosomal subunit protein mL43</fullName>
    </recommendedName>
</protein>
<dbReference type="PANTHER" id="PTHR21396:SF2">
    <property type="entry name" value="LARGE RIBOSOMAL SUBUNIT PROTEIN ML43"/>
    <property type="match status" value="1"/>
</dbReference>
<comment type="caution">
    <text evidence="8">The sequence shown here is derived from an EMBL/GenBank/DDBJ whole genome shotgun (WGS) entry which is preliminary data.</text>
</comment>
<feature type="domain" description="Ribosomal protein/NADH dehydrogenase" evidence="7">
    <location>
        <begin position="18"/>
        <end position="91"/>
    </location>
</feature>
<dbReference type="AlphaFoldDB" id="A0A835ZEX9"/>
<organism evidence="8 9">
    <name type="scientific">Tribonema minus</name>
    <dbReference type="NCBI Taxonomy" id="303371"/>
    <lineage>
        <taxon>Eukaryota</taxon>
        <taxon>Sar</taxon>
        <taxon>Stramenopiles</taxon>
        <taxon>Ochrophyta</taxon>
        <taxon>PX clade</taxon>
        <taxon>Xanthophyceae</taxon>
        <taxon>Tribonematales</taxon>
        <taxon>Tribonemataceae</taxon>
        <taxon>Tribonema</taxon>
    </lineage>
</organism>
<sequence length="129" mass="14835">MATRGVMQLQRIHIRYCDWGGSSQGMRDFIGRELVAFAKAVPHCEIITEVRRNRHPIIRADYLTGIPKTLGVKNEAPSAIRDFLHRLRTTTGRKQRRFDKPVVSRLPSVQGAWDPEVAYQAMRTTVRHL</sequence>
<dbReference type="GO" id="GO:0005762">
    <property type="term" value="C:mitochondrial large ribosomal subunit"/>
    <property type="evidence" value="ECO:0007669"/>
    <property type="project" value="TreeGrafter"/>
</dbReference>
<accession>A0A835ZEX9</accession>
<dbReference type="PANTHER" id="PTHR21396">
    <property type="entry name" value="39S RIBOSOMAL PROTEIN L43"/>
    <property type="match status" value="1"/>
</dbReference>
<dbReference type="Proteomes" id="UP000664859">
    <property type="component" value="Unassembled WGS sequence"/>
</dbReference>
<evidence type="ECO:0000256" key="5">
    <source>
        <dbReference type="ARBA" id="ARBA00023274"/>
    </source>
</evidence>